<organism evidence="4 6">
    <name type="scientific">Tetradesmus obliquus</name>
    <name type="common">Green alga</name>
    <name type="synonym">Acutodesmus obliquus</name>
    <dbReference type="NCBI Taxonomy" id="3088"/>
    <lineage>
        <taxon>Eukaryota</taxon>
        <taxon>Viridiplantae</taxon>
        <taxon>Chlorophyta</taxon>
        <taxon>core chlorophytes</taxon>
        <taxon>Chlorophyceae</taxon>
        <taxon>CS clade</taxon>
        <taxon>Sphaeropleales</taxon>
        <taxon>Scenedesmaceae</taxon>
        <taxon>Tetradesmus</taxon>
    </lineage>
</organism>
<feature type="transmembrane region" description="Helical" evidence="2">
    <location>
        <begin position="110"/>
        <end position="130"/>
    </location>
</feature>
<accession>A0A383VWA2</accession>
<reference evidence="4 6" key="1">
    <citation type="submission" date="2016-10" db="EMBL/GenBank/DDBJ databases">
        <authorList>
            <person name="Cai Z."/>
        </authorList>
    </citation>
    <scope>NUCLEOTIDE SEQUENCE [LARGE SCALE GENOMIC DNA]</scope>
</reference>
<keyword evidence="2" id="KW-0472">Membrane</keyword>
<feature type="region of interest" description="Disordered" evidence="1">
    <location>
        <begin position="161"/>
        <end position="184"/>
    </location>
</feature>
<feature type="region of interest" description="Disordered" evidence="1">
    <location>
        <begin position="484"/>
        <end position="509"/>
    </location>
</feature>
<feature type="region of interest" description="Disordered" evidence="1">
    <location>
        <begin position="523"/>
        <end position="635"/>
    </location>
</feature>
<keyword evidence="6" id="KW-1185">Reference proteome</keyword>
<evidence type="ECO:0000259" key="3">
    <source>
        <dbReference type="Pfam" id="PF06762"/>
    </source>
</evidence>
<dbReference type="AlphaFoldDB" id="A0A383VWA2"/>
<dbReference type="InterPro" id="IPR009613">
    <property type="entry name" value="LMF"/>
</dbReference>
<dbReference type="GO" id="GO:0051604">
    <property type="term" value="P:protein maturation"/>
    <property type="evidence" value="ECO:0007669"/>
    <property type="project" value="InterPro"/>
</dbReference>
<dbReference type="Pfam" id="PF06762">
    <property type="entry name" value="LMF1"/>
    <property type="match status" value="1"/>
</dbReference>
<feature type="compositionally biased region" description="Basic and acidic residues" evidence="1">
    <location>
        <begin position="171"/>
        <end position="184"/>
    </location>
</feature>
<protein>
    <recommendedName>
        <fullName evidence="3">Lipase maturation factor 1/2 N-terminal domain-containing protein</fullName>
    </recommendedName>
</protein>
<feature type="domain" description="Lipase maturation factor 1/2 N-terminal" evidence="3">
    <location>
        <begin position="135"/>
        <end position="316"/>
    </location>
</feature>
<name>A0A383VWA2_TETOB</name>
<evidence type="ECO:0000313" key="6">
    <source>
        <dbReference type="Proteomes" id="UP000256970"/>
    </source>
</evidence>
<dbReference type="Proteomes" id="UP000256970">
    <property type="component" value="Unassembled WGS sequence"/>
</dbReference>
<dbReference type="PANTHER" id="PTHR14463">
    <property type="entry name" value="LIPASE MATURATION FACTOR"/>
    <property type="match status" value="1"/>
</dbReference>
<gene>
    <name evidence="5" type="ORF">BQ4739_LOCUS15864</name>
    <name evidence="4" type="ORF">BQ4739_LOCUS9486</name>
</gene>
<keyword evidence="2" id="KW-1133">Transmembrane helix</keyword>
<feature type="transmembrane region" description="Helical" evidence="2">
    <location>
        <begin position="382"/>
        <end position="406"/>
    </location>
</feature>
<feature type="compositionally biased region" description="Low complexity" evidence="1">
    <location>
        <begin position="590"/>
        <end position="621"/>
    </location>
</feature>
<dbReference type="STRING" id="3088.A0A383VWA2"/>
<feature type="transmembrane region" description="Helical" evidence="2">
    <location>
        <begin position="7"/>
        <end position="27"/>
    </location>
</feature>
<dbReference type="GO" id="GO:0005789">
    <property type="term" value="C:endoplasmic reticulum membrane"/>
    <property type="evidence" value="ECO:0007669"/>
    <property type="project" value="TreeGrafter"/>
</dbReference>
<feature type="compositionally biased region" description="Low complexity" evidence="1">
    <location>
        <begin position="484"/>
        <end position="507"/>
    </location>
</feature>
<proteinExistence type="predicted"/>
<keyword evidence="2" id="KW-0812">Transmembrane</keyword>
<feature type="transmembrane region" description="Helical" evidence="2">
    <location>
        <begin position="695"/>
        <end position="722"/>
    </location>
</feature>
<evidence type="ECO:0000313" key="5">
    <source>
        <dbReference type="EMBL" id="SZX75585.1"/>
    </source>
</evidence>
<dbReference type="EMBL" id="FNXT01001236">
    <property type="protein sequence ID" value="SZX75585.1"/>
    <property type="molecule type" value="Genomic_DNA"/>
</dbReference>
<dbReference type="InterPro" id="IPR057434">
    <property type="entry name" value="LMF1/2_N"/>
</dbReference>
<feature type="transmembrane region" description="Helical" evidence="2">
    <location>
        <begin position="74"/>
        <end position="98"/>
    </location>
</feature>
<dbReference type="EMBL" id="FNXT01000908">
    <property type="protein sequence ID" value="SZX69190.1"/>
    <property type="molecule type" value="Genomic_DNA"/>
</dbReference>
<evidence type="ECO:0000256" key="2">
    <source>
        <dbReference type="SAM" id="Phobius"/>
    </source>
</evidence>
<feature type="transmembrane region" description="Helical" evidence="2">
    <location>
        <begin position="136"/>
        <end position="154"/>
    </location>
</feature>
<sequence>MERRISVQAALCVVGCLHLITFASLLLQSPLLYGQYGLQPITGFFNEAGMQLLPPGSSYARNPSALLWSHPSLLVFHGLLGLSAEAAFVALCIAGSALGFAAACGAVHPLVFTALWLLYLSVASVGQAFLPQPGDAVLLEVTFACIWLSLSMLTDTQHQPVQQQEEVTQDDAEHLQQQREEAAAKDQQAAQQPAALLLRWLLFKLLLLTSSAKALTACVSARGLAECYSVLAAHGQPHSLTWLSQALPAPLAAACAAVAMLELPASFAVLLPGPAMQAPIALLLALQLVRAALGSHVLLHLAAAALCLAVLDDSWLAPVLQRVARCFSGSDTAAGDADGARPGGLQRADSNCSLASIMSLEELQPAPAPVVQRKWDSPITRAVCGLVILVAALVLGNSGGTGHVLWLTAQQLTSVLGVLVPAAAGWWLFIWGSASWQAWSRASAASTAASAALQRKMQAAAEAAVRADAAAGMPAAGSAARAKPATANGLASPDPLLSPTTSPLPSAVKQLSAATPAAVKTTSAAAKHDVSDGPTAEGGAAASATDTEEDGGTPRAGRRKAAAKSAEQPRKGRMAKAAARAGDAEGEGEAGTQEEAAATPARGAKRGTAARGRKAAAAPAGELTEDEGEAAAAPAAAAAPTAPGAVAAVAATPATAAKTAASTPATAGKAVAARAASAAAAKVGLVERLAPNGPVVGAVCAVAITLVVFLAGLPAVLAPAGWSGTMLRSVPALMDSYRFCRTWGVVSSSSSLQRSWAATSTAAASCVPGSYLAFELSTSDDGWAWQPVRFRQSGFGGMSAGQEGLLGRLRGVYEPRLQGRLAAAGSGSLEDDAWLLGLADKVLEGSPELRPYLLQPVTPHSWVKIDLVRYTPASVPAMRGTDHAAVPGGWLAQHVAEVLPVMPRGDPDWRETLAQLGMAAAAEAPRSVFADAAAHVTYPGWLLAALLAAVALRHCLLPGGLVYSLRAEGLSKAVL</sequence>
<dbReference type="PANTHER" id="PTHR14463:SF5">
    <property type="entry name" value="LIPASE MATURATION FACTOR 2"/>
    <property type="match status" value="1"/>
</dbReference>
<feature type="transmembrane region" description="Helical" evidence="2">
    <location>
        <begin position="412"/>
        <end position="431"/>
    </location>
</feature>
<evidence type="ECO:0000256" key="1">
    <source>
        <dbReference type="SAM" id="MobiDB-lite"/>
    </source>
</evidence>
<evidence type="ECO:0000313" key="4">
    <source>
        <dbReference type="EMBL" id="SZX69190.1"/>
    </source>
</evidence>